<protein>
    <submittedName>
        <fullName evidence="5">CHI10 chitinase</fullName>
    </submittedName>
</protein>
<dbReference type="GO" id="GO:0008061">
    <property type="term" value="F:chitin binding"/>
    <property type="evidence" value="ECO:0007669"/>
    <property type="project" value="UniProtKB-KW"/>
</dbReference>
<feature type="domain" description="Chitin-binding type-2" evidence="4">
    <location>
        <begin position="1826"/>
        <end position="1887"/>
    </location>
</feature>
<gene>
    <name evidence="5" type="primary">Cht10_2</name>
    <name evidence="5" type="ORF">G6Z78_0003632</name>
</gene>
<dbReference type="InterPro" id="IPR008983">
    <property type="entry name" value="Tumour_necrosis_fac-like_dom"/>
</dbReference>
<dbReference type="InterPro" id="IPR002557">
    <property type="entry name" value="Chitin-bd_dom"/>
</dbReference>
<comment type="caution">
    <text evidence="5">The sequence shown here is derived from an EMBL/GenBank/DDBJ whole genome shotgun (WGS) entry which is preliminary data.</text>
</comment>
<feature type="region of interest" description="Disordered" evidence="3">
    <location>
        <begin position="1212"/>
        <end position="1234"/>
    </location>
</feature>
<organism evidence="5 6">
    <name type="scientific">Pseudoatta argentina</name>
    <dbReference type="NCBI Taxonomy" id="621737"/>
    <lineage>
        <taxon>Eukaryota</taxon>
        <taxon>Metazoa</taxon>
        <taxon>Ecdysozoa</taxon>
        <taxon>Arthropoda</taxon>
        <taxon>Hexapoda</taxon>
        <taxon>Insecta</taxon>
        <taxon>Pterygota</taxon>
        <taxon>Neoptera</taxon>
        <taxon>Endopterygota</taxon>
        <taxon>Hymenoptera</taxon>
        <taxon>Apocrita</taxon>
        <taxon>Aculeata</taxon>
        <taxon>Formicoidea</taxon>
        <taxon>Formicidae</taxon>
        <taxon>Myrmicinae</taxon>
        <taxon>Pseudoatta</taxon>
    </lineage>
</organism>
<accession>A0A836EBP4</accession>
<comment type="similarity">
    <text evidence="1">Belongs to the glycosyl hydrolase 18 family. Chitinase class II subfamily.</text>
</comment>
<dbReference type="InterPro" id="IPR029070">
    <property type="entry name" value="Chitinase_insertion_sf"/>
</dbReference>
<proteinExistence type="inferred from homology"/>
<dbReference type="GO" id="GO:0006032">
    <property type="term" value="P:chitin catabolic process"/>
    <property type="evidence" value="ECO:0007669"/>
    <property type="project" value="TreeGrafter"/>
</dbReference>
<dbReference type="SUPFAM" id="SSF54556">
    <property type="entry name" value="Chitinase insertion domain"/>
    <property type="match status" value="1"/>
</dbReference>
<evidence type="ECO:0000256" key="3">
    <source>
        <dbReference type="SAM" id="MobiDB-lite"/>
    </source>
</evidence>
<dbReference type="InterPro" id="IPR036508">
    <property type="entry name" value="Chitin-bd_dom_sf"/>
</dbReference>
<sequence length="2053" mass="224441">MVEFDGTLQRFGDVEDASNRLAATMDSLSADLVAMDARQVILEKRFARLEEEMRAGPATSAGGSHALPDGLSASFERIINEQRELIVFDLLKVPSENCTETITRVSSEIAYVFRIPGKNSSSPPLIVKFMTKARRNELIPRACRRDGLNASDVCGSWPAECPKKTTSPVREILCYTSIFDVKLLIDSVCDCTTLVHQNHDVRNLPTADISDLRISLKEMHSPLQFVISIHDPAMMFRNSAMVRQEAIARIIAIMKEVDGVELNVTAGSKERLYNFIKSLKDEMIKKSYDKRIFMALPIRSEDLAKQFDIKELMKYVDLFTLSTDYMTDEDGAFVTFHPSRLIGLFDMLNTDSLIDLISGLGAPKQKIVITVPVNAYKFTLKNPDENAPRSKTTEKEPVSIDRKELCEAINNGEWIVERDEDLTAPYAFQNKTWIAFEDKISVGIKGKYVFLRDLAGLALRNIENNMETECEVPLTQEIYHSFTEFRKKSRRAVLSALEDELHQMQFSYPNNAKTSSFRITRVVDTEGHIRAIRENTQTEFVCKRQGYFVHPKSCNRFYRCVKFNQAIEDYSVFEFDCPAGLSFDERTEVCVWPGSLSEGSPCPGSSEIAPVTPKRFECSQPGYYADSQNCRWFFACMDLGGEELTAFEFRCPYGLVFDEKKLVCEWPWLVPACSESRSGYTSHEYNYGSHTPKISIGVGAGSYDISGLPEYSVTVGTDYSNMDYSRTTGTGIHSTNYFGTTAGDIGKHPDIVISGPGHVGLSSVVGTDYSKSTKYGGAISSVPTYSNSPNIQINSVPLSTIVAEERGIKYSTMSSKIGDGYTEYTTQGVTYLEKPISRYPNLANNYAGKYSGTASGSHLKEQGVTYLEKPISRYPNLANSYAGSVSPIIDTSYSRTPGSYFESRLPGSSIDIHVQSTSPKYDGSTNVYAGSRTLNVNGFSTSTGINFVSDVPKFKLKTSGISTVSGQVSFTPRPTGTSTNYKYDNEEGYTIPVFVQHEEPSIYPSIGTGVRERDHIGTTGIGLTSGYGKTNLNISIFGNEIPTDYDIQKDTLSTIQTGATRDGSNTIGDSFSRTVSSIHRNVPGVVLTPAINQNVKIPTGGGRPGYVAPSETAGYVSSDVKTINIGSASPETLIYEKSETPNPTIPINGPSTVGVLLKDNFTPNINIFGQTNPQISIGSFIQPDSTIKSSTHKSYESQSTYHGISNAPAKGSITYSSSSPSEGLIPTAPQNYRTDEGRSTVTFNSAYNTNKYTEKDISDYRLTSTSLPDLIVSGRVEGTDGIYDSRFENSPTSGYSLSKSTVFTPNGFTKTGPTRTGITTAVLGGGGSYSISTDDRRPTYNPDNISEKTFEGNVAGYTSTSSADNLSVTLTSPGYSSKAAPDTPSGRFTVQSATSGYSYPKPTIQFRTSGATFSSTPIVLAGSNVPITTSPLSFSRLPTSTIRPVTHTSEQPEIYKTTPFESFKIPVAVPTVRPVIDTGYKISRPISPTTIPLLNDDQFIERTGSSQTTSASMSNIGLGVPFQRTESSGQTGHSSSLEYLPPKSIEADVTASTTKYDLSAITAQPELGLTYKKPSPISDVTYSSSSFHSPTTFRPSNIYYSSRGFSITPFSLGTIPTGGSPTNQNISRDEINKLTTNCDRGTIKYTTPEYDTYSSSEYGIQPSTFSYEVTTKSPEGKGKVIVKWSDLHPLLLGKLGAECTCKADPFANLRGPGKKQIDSSKGKVNLANYDSSEIYVDLGYSEEDDYSTNYNAFPAQPFKISPQETTTVSINVPSSSYLPTIDARTSARNYESHSGYRMGKKLEYEEKNEEEKEEYDDDPDQIINGVTDCARPGLFRHPGLCNKFYACHWDQWKKKFTLHIFNCPVHLTFDSNESACNWPSKGPACQANNLLVVVWAVLILAAVVLTDAAVPDPPENSGITTIGSKKLATAADCAGLVAFSAIQGSVNEAKLILAETLVDKGVGYAAQTGIFTTHCPGLYQFSFAGYGSTDLRLTLKRKLNKSNSWRTIISVGPGGGSNLVLLDVEAGDQLAVFVESGKITDGASFTGHRVYKR</sequence>
<dbReference type="InterPro" id="IPR050314">
    <property type="entry name" value="Glycosyl_Hydrlase_18"/>
</dbReference>
<evidence type="ECO:0000313" key="5">
    <source>
        <dbReference type="EMBL" id="KAG5317847.1"/>
    </source>
</evidence>
<reference evidence="5" key="1">
    <citation type="submission" date="2020-02" db="EMBL/GenBank/DDBJ databases">
        <title>Relaxed selection underlies rapid genomic changes in the transitions from sociality to social parasitism in ants.</title>
        <authorList>
            <person name="Bi X."/>
        </authorList>
    </citation>
    <scope>NUCLEOTIDE SEQUENCE</scope>
    <source>
        <strain evidence="5">BGI-DK2014c</strain>
        <tissue evidence="5">Whole body</tissue>
    </source>
</reference>
<dbReference type="SMART" id="SM00110">
    <property type="entry name" value="C1Q"/>
    <property type="match status" value="1"/>
</dbReference>
<evidence type="ECO:0000259" key="4">
    <source>
        <dbReference type="PROSITE" id="PS50940"/>
    </source>
</evidence>
<dbReference type="EMBL" id="JAANIA010002123">
    <property type="protein sequence ID" value="KAG5317847.1"/>
    <property type="molecule type" value="Genomic_DNA"/>
</dbReference>
<dbReference type="SUPFAM" id="SSF51445">
    <property type="entry name" value="(Trans)glycosidases"/>
    <property type="match status" value="1"/>
</dbReference>
<feature type="domain" description="Chitin-binding type-2" evidence="4">
    <location>
        <begin position="615"/>
        <end position="675"/>
    </location>
</feature>
<dbReference type="InterPro" id="IPR011583">
    <property type="entry name" value="Chitinase_II/V-like_cat"/>
</dbReference>
<evidence type="ECO:0000256" key="2">
    <source>
        <dbReference type="ARBA" id="ARBA00022669"/>
    </source>
</evidence>
<dbReference type="InterPro" id="IPR001073">
    <property type="entry name" value="C1q_dom"/>
</dbReference>
<dbReference type="Proteomes" id="UP000668214">
    <property type="component" value="Unassembled WGS sequence"/>
</dbReference>
<name>A0A836EBP4_9HYME</name>
<dbReference type="Gene3D" id="2.170.140.10">
    <property type="entry name" value="Chitin binding domain"/>
    <property type="match status" value="3"/>
</dbReference>
<dbReference type="Gene3D" id="3.20.20.80">
    <property type="entry name" value="Glycosidases"/>
    <property type="match status" value="1"/>
</dbReference>
<dbReference type="Gene3D" id="2.60.120.40">
    <property type="match status" value="1"/>
</dbReference>
<dbReference type="GO" id="GO:0004568">
    <property type="term" value="F:chitinase activity"/>
    <property type="evidence" value="ECO:0007669"/>
    <property type="project" value="TreeGrafter"/>
</dbReference>
<feature type="non-terminal residue" evidence="5">
    <location>
        <position position="1"/>
    </location>
</feature>
<dbReference type="Pfam" id="PF00704">
    <property type="entry name" value="Glyco_hydro_18"/>
    <property type="match status" value="1"/>
</dbReference>
<dbReference type="InterPro" id="IPR017853">
    <property type="entry name" value="GH"/>
</dbReference>
<feature type="non-terminal residue" evidence="5">
    <location>
        <position position="2053"/>
    </location>
</feature>
<dbReference type="Gene3D" id="3.10.50.10">
    <property type="match status" value="1"/>
</dbReference>
<dbReference type="GO" id="GO:0005975">
    <property type="term" value="P:carbohydrate metabolic process"/>
    <property type="evidence" value="ECO:0007669"/>
    <property type="project" value="InterPro"/>
</dbReference>
<dbReference type="SUPFAM" id="SSF49842">
    <property type="entry name" value="TNF-like"/>
    <property type="match status" value="1"/>
</dbReference>
<evidence type="ECO:0000256" key="1">
    <source>
        <dbReference type="ARBA" id="ARBA00009121"/>
    </source>
</evidence>
<dbReference type="SMART" id="SM00494">
    <property type="entry name" value="ChtBD2"/>
    <property type="match status" value="3"/>
</dbReference>
<dbReference type="PANTHER" id="PTHR11177">
    <property type="entry name" value="CHITINASE"/>
    <property type="match status" value="1"/>
</dbReference>
<evidence type="ECO:0000313" key="6">
    <source>
        <dbReference type="Proteomes" id="UP000668214"/>
    </source>
</evidence>
<dbReference type="PROSITE" id="PS50940">
    <property type="entry name" value="CHIT_BIND_II"/>
    <property type="match status" value="3"/>
</dbReference>
<dbReference type="Pfam" id="PF01607">
    <property type="entry name" value="CBM_14"/>
    <property type="match status" value="3"/>
</dbReference>
<keyword evidence="2" id="KW-0147">Chitin-binding</keyword>
<dbReference type="SUPFAM" id="SSF57625">
    <property type="entry name" value="Invertebrate chitin-binding proteins"/>
    <property type="match status" value="3"/>
</dbReference>
<dbReference type="SMART" id="SM00636">
    <property type="entry name" value="Glyco_18"/>
    <property type="match status" value="1"/>
</dbReference>
<dbReference type="GO" id="GO:0005576">
    <property type="term" value="C:extracellular region"/>
    <property type="evidence" value="ECO:0007669"/>
    <property type="project" value="InterPro"/>
</dbReference>
<dbReference type="PANTHER" id="PTHR11177:SF235">
    <property type="entry name" value="CHITINASE-LIKE PROTEIN IDGF1-RELATED"/>
    <property type="match status" value="1"/>
</dbReference>
<keyword evidence="6" id="KW-1185">Reference proteome</keyword>
<feature type="domain" description="Chitin-binding type-2" evidence="4">
    <location>
        <begin position="539"/>
        <end position="604"/>
    </location>
</feature>
<dbReference type="InterPro" id="IPR001223">
    <property type="entry name" value="Glyco_hydro18_cat"/>
</dbReference>